<dbReference type="EMBL" id="JACGWO010000004">
    <property type="protein sequence ID" value="KAK4428777.1"/>
    <property type="molecule type" value="Genomic_DNA"/>
</dbReference>
<accession>A0AAE2CNL7</accession>
<comment type="caution">
    <text evidence="1">The sequence shown here is derived from an EMBL/GenBank/DDBJ whole genome shotgun (WGS) entry which is preliminary data.</text>
</comment>
<sequence>MPSTDPHLSATTPALSQTLHNVPLVFVAASLAASSLSQPSSTTSRGRKKQTTRKVISIPKQRKLIDETLDATESPSKCVKQFPTSQVRVLETIHSDHAPILIEVCTVNPSNFVTEKPFRFEASWISSPDCEKLVRTSWRLANGPNAQVSFQHGVEACQVNFKAKKRRGCNVVLLLKALTPPSLPPYSSEPLSIRALFFNLHK</sequence>
<reference evidence="1" key="2">
    <citation type="journal article" date="2024" name="Plant">
        <title>Genomic evolution and insights into agronomic trait innovations of Sesamum species.</title>
        <authorList>
            <person name="Miao H."/>
            <person name="Wang L."/>
            <person name="Qu L."/>
            <person name="Liu H."/>
            <person name="Sun Y."/>
            <person name="Le M."/>
            <person name="Wang Q."/>
            <person name="Wei S."/>
            <person name="Zheng Y."/>
            <person name="Lin W."/>
            <person name="Duan Y."/>
            <person name="Cao H."/>
            <person name="Xiong S."/>
            <person name="Wang X."/>
            <person name="Wei L."/>
            <person name="Li C."/>
            <person name="Ma Q."/>
            <person name="Ju M."/>
            <person name="Zhao R."/>
            <person name="Li G."/>
            <person name="Mu C."/>
            <person name="Tian Q."/>
            <person name="Mei H."/>
            <person name="Zhang T."/>
            <person name="Gao T."/>
            <person name="Zhang H."/>
        </authorList>
    </citation>
    <scope>NUCLEOTIDE SEQUENCE</scope>
    <source>
        <strain evidence="1">3651</strain>
    </source>
</reference>
<evidence type="ECO:0000313" key="1">
    <source>
        <dbReference type="EMBL" id="KAK4428777.1"/>
    </source>
</evidence>
<dbReference type="AlphaFoldDB" id="A0AAE2CNL7"/>
<organism evidence="1 2">
    <name type="scientific">Sesamum alatum</name>
    <dbReference type="NCBI Taxonomy" id="300844"/>
    <lineage>
        <taxon>Eukaryota</taxon>
        <taxon>Viridiplantae</taxon>
        <taxon>Streptophyta</taxon>
        <taxon>Embryophyta</taxon>
        <taxon>Tracheophyta</taxon>
        <taxon>Spermatophyta</taxon>
        <taxon>Magnoliopsida</taxon>
        <taxon>eudicotyledons</taxon>
        <taxon>Gunneridae</taxon>
        <taxon>Pentapetalae</taxon>
        <taxon>asterids</taxon>
        <taxon>lamiids</taxon>
        <taxon>Lamiales</taxon>
        <taxon>Pedaliaceae</taxon>
        <taxon>Sesamum</taxon>
    </lineage>
</organism>
<protein>
    <submittedName>
        <fullName evidence="1">Uncharacterized protein</fullName>
    </submittedName>
</protein>
<reference evidence="1" key="1">
    <citation type="submission" date="2020-06" db="EMBL/GenBank/DDBJ databases">
        <authorList>
            <person name="Li T."/>
            <person name="Hu X."/>
            <person name="Zhang T."/>
            <person name="Song X."/>
            <person name="Zhang H."/>
            <person name="Dai N."/>
            <person name="Sheng W."/>
            <person name="Hou X."/>
            <person name="Wei L."/>
        </authorList>
    </citation>
    <scope>NUCLEOTIDE SEQUENCE</scope>
    <source>
        <strain evidence="1">3651</strain>
        <tissue evidence="1">Leaf</tissue>
    </source>
</reference>
<dbReference type="Proteomes" id="UP001293254">
    <property type="component" value="Unassembled WGS sequence"/>
</dbReference>
<name>A0AAE2CNL7_9LAMI</name>
<gene>
    <name evidence="1" type="ORF">Salat_1177600</name>
</gene>
<proteinExistence type="predicted"/>
<keyword evidence="2" id="KW-1185">Reference proteome</keyword>
<evidence type="ECO:0000313" key="2">
    <source>
        <dbReference type="Proteomes" id="UP001293254"/>
    </source>
</evidence>